<comment type="caution">
    <text evidence="1">The sequence shown here is derived from an EMBL/GenBank/DDBJ whole genome shotgun (WGS) entry which is preliminary data.</text>
</comment>
<evidence type="ECO:0000313" key="2">
    <source>
        <dbReference type="Proteomes" id="UP000617979"/>
    </source>
</evidence>
<gene>
    <name evidence="1" type="ORF">GCM10007416_29180</name>
</gene>
<protein>
    <submittedName>
        <fullName evidence="1">Uncharacterized protein</fullName>
    </submittedName>
</protein>
<sequence length="68" mass="7928">MQVEQFLQERNLTPQKFKHDVLRYLEQGLTMEDIALIYQIKLVQLLQYTRILGVFKISSSTASSHSNS</sequence>
<organism evidence="1 2">
    <name type="scientific">Kroppenstedtia guangzhouensis</name>
    <dbReference type="NCBI Taxonomy" id="1274356"/>
    <lineage>
        <taxon>Bacteria</taxon>
        <taxon>Bacillati</taxon>
        <taxon>Bacillota</taxon>
        <taxon>Bacilli</taxon>
        <taxon>Bacillales</taxon>
        <taxon>Thermoactinomycetaceae</taxon>
        <taxon>Kroppenstedtia</taxon>
    </lineage>
</organism>
<dbReference type="EMBL" id="BMEX01000015">
    <property type="protein sequence ID" value="GGA54162.1"/>
    <property type="molecule type" value="Genomic_DNA"/>
</dbReference>
<proteinExistence type="predicted"/>
<name>A0ABQ1H133_9BACL</name>
<dbReference type="RefSeq" id="WP_188433250.1">
    <property type="nucleotide sequence ID" value="NZ_BMEX01000015.1"/>
</dbReference>
<keyword evidence="2" id="KW-1185">Reference proteome</keyword>
<evidence type="ECO:0000313" key="1">
    <source>
        <dbReference type="EMBL" id="GGA54162.1"/>
    </source>
</evidence>
<reference evidence="2" key="1">
    <citation type="journal article" date="2019" name="Int. J. Syst. Evol. Microbiol.">
        <title>The Global Catalogue of Microorganisms (GCM) 10K type strain sequencing project: providing services to taxonomists for standard genome sequencing and annotation.</title>
        <authorList>
            <consortium name="The Broad Institute Genomics Platform"/>
            <consortium name="The Broad Institute Genome Sequencing Center for Infectious Disease"/>
            <person name="Wu L."/>
            <person name="Ma J."/>
        </authorList>
    </citation>
    <scope>NUCLEOTIDE SEQUENCE [LARGE SCALE GENOMIC DNA]</scope>
    <source>
        <strain evidence="2">CGMCC 1.12404</strain>
    </source>
</reference>
<accession>A0ABQ1H133</accession>
<dbReference type="Proteomes" id="UP000617979">
    <property type="component" value="Unassembled WGS sequence"/>
</dbReference>